<keyword evidence="7 9" id="KW-1133">Transmembrane helix</keyword>
<evidence type="ECO:0000313" key="11">
    <source>
        <dbReference type="Proteomes" id="UP001172743"/>
    </source>
</evidence>
<feature type="transmembrane region" description="Helical" evidence="9">
    <location>
        <begin position="48"/>
        <end position="70"/>
    </location>
</feature>
<comment type="caution">
    <text evidence="9">Lacks conserved residue(s) required for the propagation of feature annotation.</text>
</comment>
<evidence type="ECO:0000256" key="4">
    <source>
        <dbReference type="ARBA" id="ARBA00022475"/>
    </source>
</evidence>
<dbReference type="NCBIfam" id="TIGR00380">
    <property type="entry name" value="cobal_cbiB"/>
    <property type="match status" value="1"/>
</dbReference>
<keyword evidence="11" id="KW-1185">Reference proteome</keyword>
<evidence type="ECO:0000256" key="2">
    <source>
        <dbReference type="ARBA" id="ARBA00004953"/>
    </source>
</evidence>
<dbReference type="PANTHER" id="PTHR34308:SF1">
    <property type="entry name" value="COBALAMIN BIOSYNTHESIS PROTEIN CBIB"/>
    <property type="match status" value="1"/>
</dbReference>
<dbReference type="PANTHER" id="PTHR34308">
    <property type="entry name" value="COBALAMIN BIOSYNTHESIS PROTEIN CBIB"/>
    <property type="match status" value="1"/>
</dbReference>
<evidence type="ECO:0000256" key="5">
    <source>
        <dbReference type="ARBA" id="ARBA00022573"/>
    </source>
</evidence>
<comment type="function">
    <text evidence="9">Converts cobyric acid to cobinamide by the addition of aminopropanol on the F carboxylic group.</text>
</comment>
<feature type="transmembrane region" description="Helical" evidence="9">
    <location>
        <begin position="77"/>
        <end position="97"/>
    </location>
</feature>
<evidence type="ECO:0000256" key="9">
    <source>
        <dbReference type="HAMAP-Rule" id="MF_00024"/>
    </source>
</evidence>
<keyword evidence="8 9" id="KW-0472">Membrane</keyword>
<organism evidence="10 11">
    <name type="scientific">Ureibacillus aquaedulcis</name>
    <dbReference type="NCBI Taxonomy" id="3058421"/>
    <lineage>
        <taxon>Bacteria</taxon>
        <taxon>Bacillati</taxon>
        <taxon>Bacillota</taxon>
        <taxon>Bacilli</taxon>
        <taxon>Bacillales</taxon>
        <taxon>Caryophanaceae</taxon>
        <taxon>Ureibacillus</taxon>
    </lineage>
</organism>
<name>A0ABT8GRB9_9BACL</name>
<dbReference type="HAMAP" id="MF_00024">
    <property type="entry name" value="CobD_CbiB"/>
    <property type="match status" value="1"/>
</dbReference>
<comment type="subcellular location">
    <subcellularLocation>
        <location evidence="1 9">Cell membrane</location>
        <topology evidence="1 9">Multi-pass membrane protein</topology>
    </subcellularLocation>
</comment>
<evidence type="ECO:0000256" key="8">
    <source>
        <dbReference type="ARBA" id="ARBA00023136"/>
    </source>
</evidence>
<keyword evidence="6 9" id="KW-0812">Transmembrane</keyword>
<dbReference type="Pfam" id="PF03186">
    <property type="entry name" value="CobD_Cbib"/>
    <property type="match status" value="1"/>
</dbReference>
<keyword evidence="5 9" id="KW-0169">Cobalamin biosynthesis</keyword>
<comment type="caution">
    <text evidence="10">The sequence shown here is derived from an EMBL/GenBank/DDBJ whole genome shotgun (WGS) entry which is preliminary data.</text>
</comment>
<evidence type="ECO:0000256" key="7">
    <source>
        <dbReference type="ARBA" id="ARBA00022989"/>
    </source>
</evidence>
<dbReference type="EMBL" id="JAUHTQ010000006">
    <property type="protein sequence ID" value="MDN4493945.1"/>
    <property type="molecule type" value="Genomic_DNA"/>
</dbReference>
<evidence type="ECO:0000256" key="3">
    <source>
        <dbReference type="ARBA" id="ARBA00006263"/>
    </source>
</evidence>
<evidence type="ECO:0000256" key="1">
    <source>
        <dbReference type="ARBA" id="ARBA00004651"/>
    </source>
</evidence>
<comment type="similarity">
    <text evidence="3 9">Belongs to the CobD/CbiB family.</text>
</comment>
<sequence>MNVVICLFALLIDRIFGDPEKWTHPVIYIGRLIERLEKKFNSSLHRKMKGFFCVLIVIVTTGAVVGSIVWVSYKVHFLIGVFVEIVLISLALAQNSLQQAAMKVYNALDQENFETARKYLSWIVGRDTAHLEEQEIVRGVVETVSENTSDGVTAPLFYALLFGATGAWVYKAINTLDSMIGYKNDRYGEFGFFAAKLDDVANYIPSRITGFLILSFTKQAIHQPFPEKIKTWLIDAAKHPSPNSGFLEAATAIQLGVQLGGENYYGGMKSFRAFMGKPSIQLNRRHILNSIHHMYVATLFFYFIIGGICIAVAFAWS</sequence>
<reference evidence="10" key="1">
    <citation type="submission" date="2023-07" db="EMBL/GenBank/DDBJ databases">
        <title>Ureibacillus sp. isolated from freshwater well.</title>
        <authorList>
            <person name="Kirdat K."/>
            <person name="Bhatt A."/>
            <person name="Teware R."/>
            <person name="Bhavsar Y."/>
            <person name="Yadav A."/>
        </authorList>
    </citation>
    <scope>NUCLEOTIDE SEQUENCE</scope>
    <source>
        <strain evidence="10">BA0131</strain>
    </source>
</reference>
<dbReference type="InterPro" id="IPR004485">
    <property type="entry name" value="Cobalamin_biosynth_CobD/CbiB"/>
</dbReference>
<gene>
    <name evidence="10" type="primary">cbiB</name>
    <name evidence="9" type="synonym">cobD</name>
    <name evidence="10" type="ORF">QYB95_10385</name>
</gene>
<protein>
    <recommendedName>
        <fullName evidence="9">Cobalamin biosynthesis protein CobD</fullName>
    </recommendedName>
</protein>
<evidence type="ECO:0000313" key="10">
    <source>
        <dbReference type="EMBL" id="MDN4493945.1"/>
    </source>
</evidence>
<comment type="pathway">
    <text evidence="2 9">Cofactor biosynthesis; adenosylcobalamin biosynthesis.</text>
</comment>
<proteinExistence type="inferred from homology"/>
<keyword evidence="4 9" id="KW-1003">Cell membrane</keyword>
<dbReference type="RefSeq" id="WP_301138267.1">
    <property type="nucleotide sequence ID" value="NZ_JAUHTQ010000006.1"/>
</dbReference>
<evidence type="ECO:0000256" key="6">
    <source>
        <dbReference type="ARBA" id="ARBA00022692"/>
    </source>
</evidence>
<feature type="transmembrane region" description="Helical" evidence="9">
    <location>
        <begin position="294"/>
        <end position="316"/>
    </location>
</feature>
<dbReference type="Proteomes" id="UP001172743">
    <property type="component" value="Unassembled WGS sequence"/>
</dbReference>
<accession>A0ABT8GRB9</accession>